<dbReference type="Gene3D" id="3.30.450.40">
    <property type="match status" value="1"/>
</dbReference>
<dbReference type="NCBIfam" id="TIGR00254">
    <property type="entry name" value="GGDEF"/>
    <property type="match status" value="1"/>
</dbReference>
<dbReference type="Gene3D" id="3.30.450.20">
    <property type="entry name" value="PAS domain"/>
    <property type="match status" value="2"/>
</dbReference>
<dbReference type="Gene3D" id="1.10.3210.10">
    <property type="entry name" value="Hypothetical protein af1432"/>
    <property type="match status" value="1"/>
</dbReference>
<dbReference type="InterPro" id="IPR013655">
    <property type="entry name" value="PAS_fold_3"/>
</dbReference>
<feature type="domain" description="HD-GYP" evidence="4">
    <location>
        <begin position="701"/>
        <end position="887"/>
    </location>
</feature>
<accession>A0A1G9R4L3</accession>
<organism evidence="5 6">
    <name type="scientific">Halarsenatibacter silvermanii</name>
    <dbReference type="NCBI Taxonomy" id="321763"/>
    <lineage>
        <taxon>Bacteria</taxon>
        <taxon>Bacillati</taxon>
        <taxon>Bacillota</taxon>
        <taxon>Clostridia</taxon>
        <taxon>Halanaerobiales</taxon>
        <taxon>Halarsenatibacteraceae</taxon>
        <taxon>Halarsenatibacter</taxon>
    </lineage>
</organism>
<dbReference type="CDD" id="cd00130">
    <property type="entry name" value="PAS"/>
    <property type="match status" value="1"/>
</dbReference>
<dbReference type="PANTHER" id="PTHR43155:SF2">
    <property type="entry name" value="CYCLIC DI-GMP PHOSPHODIESTERASE PA4108"/>
    <property type="match status" value="1"/>
</dbReference>
<dbReference type="STRING" id="321763.SAMN04488692_1206"/>
<dbReference type="CDD" id="cd01949">
    <property type="entry name" value="GGDEF"/>
    <property type="match status" value="1"/>
</dbReference>
<dbReference type="PROSITE" id="PS50113">
    <property type="entry name" value="PAC"/>
    <property type="match status" value="1"/>
</dbReference>
<dbReference type="PANTHER" id="PTHR43155">
    <property type="entry name" value="CYCLIC DI-GMP PHOSPHODIESTERASE PA4108-RELATED"/>
    <property type="match status" value="1"/>
</dbReference>
<dbReference type="InterPro" id="IPR000014">
    <property type="entry name" value="PAS"/>
</dbReference>
<feature type="domain" description="GGDEF" evidence="3">
    <location>
        <begin position="580"/>
        <end position="713"/>
    </location>
</feature>
<dbReference type="SUPFAM" id="SSF109604">
    <property type="entry name" value="HD-domain/PDEase-like"/>
    <property type="match status" value="1"/>
</dbReference>
<dbReference type="SUPFAM" id="SSF55785">
    <property type="entry name" value="PYP-like sensor domain (PAS domain)"/>
    <property type="match status" value="1"/>
</dbReference>
<dbReference type="CDD" id="cd00077">
    <property type="entry name" value="HDc"/>
    <property type="match status" value="1"/>
</dbReference>
<dbReference type="PROSITE" id="PS50887">
    <property type="entry name" value="GGDEF"/>
    <property type="match status" value="1"/>
</dbReference>
<dbReference type="InterPro" id="IPR003018">
    <property type="entry name" value="GAF"/>
</dbReference>
<name>A0A1G9R4L3_9FIRM</name>
<evidence type="ECO:0000259" key="3">
    <source>
        <dbReference type="PROSITE" id="PS50887"/>
    </source>
</evidence>
<dbReference type="InterPro" id="IPR035965">
    <property type="entry name" value="PAS-like_dom_sf"/>
</dbReference>
<evidence type="ECO:0000313" key="5">
    <source>
        <dbReference type="EMBL" id="SDM18061.1"/>
    </source>
</evidence>
<feature type="coiled-coil region" evidence="1">
    <location>
        <begin position="398"/>
        <end position="432"/>
    </location>
</feature>
<dbReference type="SUPFAM" id="SSF55781">
    <property type="entry name" value="GAF domain-like"/>
    <property type="match status" value="1"/>
</dbReference>
<dbReference type="PROSITE" id="PS51832">
    <property type="entry name" value="HD_GYP"/>
    <property type="match status" value="1"/>
</dbReference>
<dbReference type="InterPro" id="IPR000700">
    <property type="entry name" value="PAS-assoc_C"/>
</dbReference>
<keyword evidence="1" id="KW-0175">Coiled coil</keyword>
<dbReference type="SUPFAM" id="SSF55073">
    <property type="entry name" value="Nucleotide cyclase"/>
    <property type="match status" value="1"/>
</dbReference>
<dbReference type="Pfam" id="PF00990">
    <property type="entry name" value="GGDEF"/>
    <property type="match status" value="1"/>
</dbReference>
<proteinExistence type="predicted"/>
<dbReference type="Proteomes" id="UP000199476">
    <property type="component" value="Unassembled WGS sequence"/>
</dbReference>
<dbReference type="InterPro" id="IPR043128">
    <property type="entry name" value="Rev_trsase/Diguanyl_cyclase"/>
</dbReference>
<protein>
    <submittedName>
        <fullName evidence="5">Diguanylate cyclase (GGDEF) domain-containing protein</fullName>
    </submittedName>
</protein>
<dbReference type="Gene3D" id="3.30.70.270">
    <property type="match status" value="1"/>
</dbReference>
<dbReference type="Pfam" id="PF13487">
    <property type="entry name" value="HD_5"/>
    <property type="match status" value="1"/>
</dbReference>
<evidence type="ECO:0000259" key="2">
    <source>
        <dbReference type="PROSITE" id="PS50113"/>
    </source>
</evidence>
<feature type="domain" description="PAC" evidence="2">
    <location>
        <begin position="353"/>
        <end position="404"/>
    </location>
</feature>
<dbReference type="InterPro" id="IPR003607">
    <property type="entry name" value="HD/PDEase_dom"/>
</dbReference>
<dbReference type="Pfam" id="PF08447">
    <property type="entry name" value="PAS_3"/>
    <property type="match status" value="1"/>
</dbReference>
<dbReference type="AlphaFoldDB" id="A0A1G9R4L3"/>
<dbReference type="Pfam" id="PF13185">
    <property type="entry name" value="GAF_2"/>
    <property type="match status" value="1"/>
</dbReference>
<evidence type="ECO:0000313" key="6">
    <source>
        <dbReference type="Proteomes" id="UP000199476"/>
    </source>
</evidence>
<dbReference type="InterPro" id="IPR029787">
    <property type="entry name" value="Nucleotide_cyclase"/>
</dbReference>
<keyword evidence="6" id="KW-1185">Reference proteome</keyword>
<reference evidence="5 6" key="1">
    <citation type="submission" date="2016-10" db="EMBL/GenBank/DDBJ databases">
        <authorList>
            <person name="de Groot N.N."/>
        </authorList>
    </citation>
    <scope>NUCLEOTIDE SEQUENCE [LARGE SCALE GENOMIC DNA]</scope>
    <source>
        <strain evidence="5 6">SLAS-1</strain>
    </source>
</reference>
<dbReference type="InterPro" id="IPR037522">
    <property type="entry name" value="HD_GYP_dom"/>
</dbReference>
<dbReference type="EMBL" id="FNGO01000020">
    <property type="protein sequence ID" value="SDM18061.1"/>
    <property type="molecule type" value="Genomic_DNA"/>
</dbReference>
<sequence length="887" mass="101777">MIYMKRKLEQPIKNNHMLNKEFLAFVDTMEENTAILNKEGKIVYINQAWIEFGLANDIAREDYGLGVNYLEIARNAEGEDAARAEKAVEGIKAVLAGEMDNFTLEYPCHSPEEKRWFRMKVKAYGDKSIVMHENITKRVKQRIKRRERTKELEGLYYTFKLAENRDRTIDEILSRLSRKLADFWQHPEKIQVRIRYADEEYLSENFRETGCILKGDIVVLDEKKGTIEVFCPEEKKDYSADFFLAREEELLQGISRTLSGEFSRRITENKLRNNKNLLQSLTNKTPGTVYQYQLFPDGSSRFPYATEGIYEIYEVTPEEIKEDAGKVFDRLHSEDYERVADSIKKSAENLTVWEDEYRVNLPEKGIRWVEGYAEPEKRPDGSVIWYGNIRDVTERKKREEAIKNLHDVAVNFKEAEDEKEVSEMTVEAAENLLNFQNCKILLVEEGMFKPTACTSRAETKKMPVSEGIAGQTYRSGESFISGNISSNPEASPVKDSYKSLISIPVGNYGVFQVLAEEEKAFSKKDLELAKLLISHTTAALERFSYEKELEYMSFHDELTGLYNRRFLQTEMKRLNTERQLPLSIVMLDINDLKIINDSMGHDKGDELIVKTAELLKDNIRKEDILARYGGDEFVILLPQTSKEKAEEVLKRIRTSSEKTEEEDLPVSLGAGIAVKNNVEREIYEILKKADDALNRNKLSDKKSRKNKLVQVLLNALAAKSDETRDHALRMTDLASRLGVKLGITNSELNRLSLLASLHDIGKTSISEEILTKPGELTDEEWEIMKEHPERGYKIASASAEFAPVAEDILAHHERWDGEGYPQGLKGESIPYLARIISIIDAYDVMTSNRSYSPSMSKEETLREIKDCAGGQFDPELAEKFVELMKEK</sequence>
<gene>
    <name evidence="5" type="ORF">SAMN04488692_1206</name>
</gene>
<dbReference type="SMART" id="SM00471">
    <property type="entry name" value="HDc"/>
    <property type="match status" value="1"/>
</dbReference>
<dbReference type="InterPro" id="IPR000160">
    <property type="entry name" value="GGDEF_dom"/>
</dbReference>
<evidence type="ECO:0000256" key="1">
    <source>
        <dbReference type="SAM" id="Coils"/>
    </source>
</evidence>
<evidence type="ECO:0000259" key="4">
    <source>
        <dbReference type="PROSITE" id="PS51832"/>
    </source>
</evidence>
<dbReference type="InterPro" id="IPR029016">
    <property type="entry name" value="GAF-like_dom_sf"/>
</dbReference>
<dbReference type="SMART" id="SM00267">
    <property type="entry name" value="GGDEF"/>
    <property type="match status" value="1"/>
</dbReference>